<dbReference type="AlphaFoldDB" id="A0A2A2L7H3"/>
<comment type="caution">
    <text evidence="5">The sequence shown here is derived from an EMBL/GenBank/DDBJ whole genome shotgun (WGS) entry which is preliminary data.</text>
</comment>
<dbReference type="InterPro" id="IPR000463">
    <property type="entry name" value="Fatty_acid-bd"/>
</dbReference>
<keyword evidence="3" id="KW-0813">Transport</keyword>
<organism evidence="5 6">
    <name type="scientific">Diploscapter pachys</name>
    <dbReference type="NCBI Taxonomy" id="2018661"/>
    <lineage>
        <taxon>Eukaryota</taxon>
        <taxon>Metazoa</taxon>
        <taxon>Ecdysozoa</taxon>
        <taxon>Nematoda</taxon>
        <taxon>Chromadorea</taxon>
        <taxon>Rhabditida</taxon>
        <taxon>Rhabditina</taxon>
        <taxon>Rhabditomorpha</taxon>
        <taxon>Rhabditoidea</taxon>
        <taxon>Rhabditidae</taxon>
        <taxon>Diploscapter</taxon>
    </lineage>
</organism>
<proteinExistence type="inferred from homology"/>
<keyword evidence="6" id="KW-1185">Reference proteome</keyword>
<dbReference type="OrthoDB" id="354351at2759"/>
<sequence>MSQFQGYWKLDKSDNFDEYMKEVQVALVTRKIASTLKPDLDIKIEGNKWTLHSESTFKNHTLVFTLDEEFEETTPDGRKLRSKVSLVDGKIVHIQKAIKAGDRDSVITRWVDGDRMFVTLASGSVTAHREYARSHK</sequence>
<dbReference type="InterPro" id="IPR000566">
    <property type="entry name" value="Lipocln_cytosolic_FA-bd_dom"/>
</dbReference>
<evidence type="ECO:0000313" key="5">
    <source>
        <dbReference type="EMBL" id="PAV82078.1"/>
    </source>
</evidence>
<accession>A0A2A2L7H3</accession>
<dbReference type="STRING" id="2018661.A0A2A2L7H3"/>
<name>A0A2A2L7H3_9BILA</name>
<keyword evidence="2" id="KW-0446">Lipid-binding</keyword>
<dbReference type="FunFam" id="2.40.128.20:FF:000001">
    <property type="entry name" value="Fatty acid-binding protein, adipocyte"/>
    <property type="match status" value="1"/>
</dbReference>
<gene>
    <name evidence="5" type="ORF">WR25_26997</name>
</gene>
<dbReference type="Pfam" id="PF00061">
    <property type="entry name" value="Lipocalin"/>
    <property type="match status" value="1"/>
</dbReference>
<dbReference type="PRINTS" id="PR00178">
    <property type="entry name" value="FATTYACIDBP"/>
</dbReference>
<dbReference type="Gene3D" id="2.40.128.20">
    <property type="match status" value="1"/>
</dbReference>
<dbReference type="GO" id="GO:0005504">
    <property type="term" value="F:fatty acid binding"/>
    <property type="evidence" value="ECO:0007669"/>
    <property type="project" value="UniProtKB-ARBA"/>
</dbReference>
<dbReference type="Proteomes" id="UP000218231">
    <property type="component" value="Unassembled WGS sequence"/>
</dbReference>
<dbReference type="EMBL" id="LIAE01007081">
    <property type="protein sequence ID" value="PAV82078.1"/>
    <property type="molecule type" value="Genomic_DNA"/>
</dbReference>
<evidence type="ECO:0000313" key="6">
    <source>
        <dbReference type="Proteomes" id="UP000218231"/>
    </source>
</evidence>
<dbReference type="PROSITE" id="PS00214">
    <property type="entry name" value="FABP"/>
    <property type="match status" value="1"/>
</dbReference>
<dbReference type="SUPFAM" id="SSF50814">
    <property type="entry name" value="Lipocalins"/>
    <property type="match status" value="1"/>
</dbReference>
<evidence type="ECO:0000256" key="2">
    <source>
        <dbReference type="ARBA" id="ARBA00023121"/>
    </source>
</evidence>
<evidence type="ECO:0000256" key="1">
    <source>
        <dbReference type="ARBA" id="ARBA00008390"/>
    </source>
</evidence>
<evidence type="ECO:0000256" key="3">
    <source>
        <dbReference type="RuleBase" id="RU003696"/>
    </source>
</evidence>
<dbReference type="PANTHER" id="PTHR11955">
    <property type="entry name" value="FATTY ACID BINDING PROTEIN"/>
    <property type="match status" value="1"/>
</dbReference>
<comment type="similarity">
    <text evidence="1 3">Belongs to the calycin superfamily. Fatty-acid binding protein (FABP) family.</text>
</comment>
<protein>
    <recommendedName>
        <fullName evidence="4">Cytosolic fatty-acid binding proteins domain-containing protein</fullName>
    </recommendedName>
</protein>
<evidence type="ECO:0000259" key="4">
    <source>
        <dbReference type="PROSITE" id="PS00214"/>
    </source>
</evidence>
<reference evidence="5 6" key="1">
    <citation type="journal article" date="2017" name="Curr. Biol.">
        <title>Genome architecture and evolution of a unichromosomal asexual nematode.</title>
        <authorList>
            <person name="Fradin H."/>
            <person name="Zegar C."/>
            <person name="Gutwein M."/>
            <person name="Lucas J."/>
            <person name="Kovtun M."/>
            <person name="Corcoran D."/>
            <person name="Baugh L.R."/>
            <person name="Kiontke K."/>
            <person name="Gunsalus K."/>
            <person name="Fitch D.H."/>
            <person name="Piano F."/>
        </authorList>
    </citation>
    <scope>NUCLEOTIDE SEQUENCE [LARGE SCALE GENOMIC DNA]</scope>
    <source>
        <strain evidence="5">PF1309</strain>
    </source>
</reference>
<feature type="domain" description="Cytosolic fatty-acid binding proteins" evidence="4">
    <location>
        <begin position="6"/>
        <end position="23"/>
    </location>
</feature>
<dbReference type="InterPro" id="IPR031259">
    <property type="entry name" value="ILBP"/>
</dbReference>
<dbReference type="InterPro" id="IPR012674">
    <property type="entry name" value="Calycin"/>
</dbReference>
<dbReference type="CDD" id="cd00742">
    <property type="entry name" value="FABP"/>
    <property type="match status" value="1"/>
</dbReference>